<proteinExistence type="predicted"/>
<gene>
    <name evidence="1" type="ORF">BRADI_4g27386v3</name>
</gene>
<dbReference type="EMBL" id="CM000883">
    <property type="protein sequence ID" value="PNT64308.1"/>
    <property type="molecule type" value="Genomic_DNA"/>
</dbReference>
<reference evidence="1 2" key="1">
    <citation type="journal article" date="2010" name="Nature">
        <title>Genome sequencing and analysis of the model grass Brachypodium distachyon.</title>
        <authorList>
            <consortium name="International Brachypodium Initiative"/>
        </authorList>
    </citation>
    <scope>NUCLEOTIDE SEQUENCE [LARGE SCALE GENOMIC DNA]</scope>
    <source>
        <strain evidence="1 2">Bd21</strain>
    </source>
</reference>
<reference evidence="2" key="3">
    <citation type="submission" date="2018-08" db="UniProtKB">
        <authorList>
            <consortium name="EnsemblPlants"/>
        </authorList>
    </citation>
    <scope>IDENTIFICATION</scope>
    <source>
        <strain evidence="2">cv. Bd21</strain>
    </source>
</reference>
<dbReference type="Proteomes" id="UP000008810">
    <property type="component" value="Chromosome 4"/>
</dbReference>
<evidence type="ECO:0000313" key="1">
    <source>
        <dbReference type="EMBL" id="PNT64308.1"/>
    </source>
</evidence>
<reference evidence="1" key="2">
    <citation type="submission" date="2017-06" db="EMBL/GenBank/DDBJ databases">
        <title>WGS assembly of Brachypodium distachyon.</title>
        <authorList>
            <consortium name="The International Brachypodium Initiative"/>
            <person name="Lucas S."/>
            <person name="Harmon-Smith M."/>
            <person name="Lail K."/>
            <person name="Tice H."/>
            <person name="Grimwood J."/>
            <person name="Bruce D."/>
            <person name="Barry K."/>
            <person name="Shu S."/>
            <person name="Lindquist E."/>
            <person name="Wang M."/>
            <person name="Pitluck S."/>
            <person name="Vogel J.P."/>
            <person name="Garvin D.F."/>
            <person name="Mockler T.C."/>
            <person name="Schmutz J."/>
            <person name="Rokhsar D."/>
            <person name="Bevan M.W."/>
        </authorList>
    </citation>
    <scope>NUCLEOTIDE SEQUENCE</scope>
    <source>
        <strain evidence="1">Bd21</strain>
    </source>
</reference>
<protein>
    <submittedName>
        <fullName evidence="1 2">Uncharacterized protein</fullName>
    </submittedName>
</protein>
<evidence type="ECO:0000313" key="3">
    <source>
        <dbReference type="Proteomes" id="UP000008810"/>
    </source>
</evidence>
<keyword evidence="3" id="KW-1185">Reference proteome</keyword>
<organism evidence="1">
    <name type="scientific">Brachypodium distachyon</name>
    <name type="common">Purple false brome</name>
    <name type="synonym">Trachynia distachya</name>
    <dbReference type="NCBI Taxonomy" id="15368"/>
    <lineage>
        <taxon>Eukaryota</taxon>
        <taxon>Viridiplantae</taxon>
        <taxon>Streptophyta</taxon>
        <taxon>Embryophyta</taxon>
        <taxon>Tracheophyta</taxon>
        <taxon>Spermatophyta</taxon>
        <taxon>Magnoliopsida</taxon>
        <taxon>Liliopsida</taxon>
        <taxon>Poales</taxon>
        <taxon>Poaceae</taxon>
        <taxon>BOP clade</taxon>
        <taxon>Pooideae</taxon>
        <taxon>Stipodae</taxon>
        <taxon>Brachypodieae</taxon>
        <taxon>Brachypodium</taxon>
    </lineage>
</organism>
<sequence>MQISTRRSASVFVSTEGEKTVKCIFSLLLYSTPSYPK</sequence>
<dbReference type="AlphaFoldDB" id="A0A2K2CQI9"/>
<dbReference type="InParanoid" id="A0A2K2CQI9"/>
<evidence type="ECO:0000313" key="2">
    <source>
        <dbReference type="EnsemblPlants" id="PNT64308"/>
    </source>
</evidence>
<dbReference type="EnsemblPlants" id="PNT64308">
    <property type="protein sequence ID" value="PNT64308"/>
    <property type="gene ID" value="BRADI_4g27386v3"/>
</dbReference>
<accession>A0A2K2CQI9</accession>
<dbReference type="Gramene" id="PNT64308">
    <property type="protein sequence ID" value="PNT64308"/>
    <property type="gene ID" value="BRADI_4g27386v3"/>
</dbReference>
<name>A0A2K2CQI9_BRADI</name>